<proteinExistence type="predicted"/>
<sequence length="925" mass="103554">MIIMRPELTPQAILSHLAASDDPNRLPPYYAQRRDDATTSTDFEAAEWSHNIESELFFTACPLYDSGIGTSSPQSFAPCSPSVFSLHQIQQEFIHVLRIHSIYTYGGRMSTADIGLWLGMDEPRVSFVGDSLCGKRRNEHAEGMNNLVRVHDMITHGHSYALRSSVMNHLVQTIHRLCNGTSSDEFYPSLDTMAYQNPNISVGAVTSKQLSHEMGLTLEDVTMLLNDLLGDAERNKRADLESFIVLLDEKTGMPTGVTNAFVSDLKSQPYLEQLVLNALYGVTTPVSISLAFVKYTVQLESLFAECSNDPHQLLTVQSIANKLCDAGKIYGTVQNATFTPAIYSSLQRKCVDSFFRANGFLSEKRCIGLGLSKNRMECFVKESFLNATSLKKSIIDSEQLCLPLEDAIRSSVLNKSFADLKSMLPEELVWFEEDLVMISKIVFDNSLRNQDKKLHDEYGRGLSVIQGEIALFFSASMIEQAKKLMPPLIEDFSKQKANEIMKQQGSKIKVSTSKGHNYQSNDNVDSFSVIPLVDVAKCIAEAFPDLSDIQKHHEMVHNRTSLLECGKLMWSASNHAESDGPLIEFCRHALDYGTLHDMCMRAINAEIIANKNKVNATSRVEGAAKIQSTEEAFETSFRELCYLLQIFAKTIHAIEGRLRLGDSVASISESEMIHEMKNELLFTCGSCIAKRITEYCLFKQAISDEQSKDLIFDCLETGLPHREHGFCFPVDLGSLTFPVISLATKADKSGKRREPLLYLKSLFSPNIGLHLVQMWNLCTNNNAKCDNSQHKLEAFLHHLDQTCLPLVGIPFSVLDKKNEKRILASRRQCILDQLEYSNDKEQVLLSAIVLVFQLAKNTSLAGKSAINYLLDRVFVSEKKIPQPVIATLHKLKQSEDHEREALMAEAKTFGLVKNFKTLSSIVNTT</sequence>
<organism evidence="2 3">
    <name type="scientific">Cyclotella cryptica</name>
    <dbReference type="NCBI Taxonomy" id="29204"/>
    <lineage>
        <taxon>Eukaryota</taxon>
        <taxon>Sar</taxon>
        <taxon>Stramenopiles</taxon>
        <taxon>Ochrophyta</taxon>
        <taxon>Bacillariophyta</taxon>
        <taxon>Coscinodiscophyceae</taxon>
        <taxon>Thalassiosirophycidae</taxon>
        <taxon>Stephanodiscales</taxon>
        <taxon>Stephanodiscaceae</taxon>
        <taxon>Cyclotella</taxon>
    </lineage>
</organism>
<evidence type="ECO:0000259" key="1">
    <source>
        <dbReference type="Pfam" id="PF09743"/>
    </source>
</evidence>
<feature type="domain" description="E3 UFM1-protein ligase 1-like N-terminal" evidence="1">
    <location>
        <begin position="277"/>
        <end position="372"/>
    </location>
</feature>
<name>A0ABD3PPH5_9STRA</name>
<dbReference type="InterPro" id="IPR056579">
    <property type="entry name" value="Ufl1_N"/>
</dbReference>
<gene>
    <name evidence="2" type="ORF">HJC23_001359</name>
</gene>
<dbReference type="AlphaFoldDB" id="A0ABD3PPH5"/>
<dbReference type="InterPro" id="IPR018611">
    <property type="entry name" value="Ufl1"/>
</dbReference>
<comment type="caution">
    <text evidence="2">The sequence shown here is derived from an EMBL/GenBank/DDBJ whole genome shotgun (WGS) entry which is preliminary data.</text>
</comment>
<evidence type="ECO:0000313" key="2">
    <source>
        <dbReference type="EMBL" id="KAL3789551.1"/>
    </source>
</evidence>
<keyword evidence="3" id="KW-1185">Reference proteome</keyword>
<dbReference type="Proteomes" id="UP001516023">
    <property type="component" value="Unassembled WGS sequence"/>
</dbReference>
<accession>A0ABD3PPH5</accession>
<dbReference type="PANTHER" id="PTHR31057:SF0">
    <property type="entry name" value="E3 UFM1-PROTEIN LIGASE 1"/>
    <property type="match status" value="1"/>
</dbReference>
<dbReference type="PANTHER" id="PTHR31057">
    <property type="entry name" value="E3 UFM1-PROTEIN LIGASE 1"/>
    <property type="match status" value="1"/>
</dbReference>
<dbReference type="EMBL" id="JABMIG020000139">
    <property type="protein sequence ID" value="KAL3789551.1"/>
    <property type="molecule type" value="Genomic_DNA"/>
</dbReference>
<protein>
    <recommendedName>
        <fullName evidence="1">E3 UFM1-protein ligase 1-like N-terminal domain-containing protein</fullName>
    </recommendedName>
</protein>
<evidence type="ECO:0000313" key="3">
    <source>
        <dbReference type="Proteomes" id="UP001516023"/>
    </source>
</evidence>
<reference evidence="2 3" key="1">
    <citation type="journal article" date="2020" name="G3 (Bethesda)">
        <title>Improved Reference Genome for Cyclotella cryptica CCMP332, a Model for Cell Wall Morphogenesis, Salinity Adaptation, and Lipid Production in Diatoms (Bacillariophyta).</title>
        <authorList>
            <person name="Roberts W.R."/>
            <person name="Downey K.M."/>
            <person name="Ruck E.C."/>
            <person name="Traller J.C."/>
            <person name="Alverson A.J."/>
        </authorList>
    </citation>
    <scope>NUCLEOTIDE SEQUENCE [LARGE SCALE GENOMIC DNA]</scope>
    <source>
        <strain evidence="2 3">CCMP332</strain>
    </source>
</reference>
<dbReference type="Pfam" id="PF09743">
    <property type="entry name" value="E3_UFM1_ligase"/>
    <property type="match status" value="1"/>
</dbReference>